<feature type="chain" id="PRO_5043358703" evidence="1">
    <location>
        <begin position="23"/>
        <end position="121"/>
    </location>
</feature>
<feature type="signal peptide" evidence="1">
    <location>
        <begin position="1"/>
        <end position="22"/>
    </location>
</feature>
<name>A0AAU9AJ49_LYSEN</name>
<organism evidence="2 3">
    <name type="scientific">Lysobacter enzymogenes</name>
    <dbReference type="NCBI Taxonomy" id="69"/>
    <lineage>
        <taxon>Bacteria</taxon>
        <taxon>Pseudomonadati</taxon>
        <taxon>Pseudomonadota</taxon>
        <taxon>Gammaproteobacteria</taxon>
        <taxon>Lysobacterales</taxon>
        <taxon>Lysobacteraceae</taxon>
        <taxon>Lysobacter</taxon>
    </lineage>
</organism>
<dbReference type="AlphaFoldDB" id="A0AAU9AJ49"/>
<dbReference type="RefSeq" id="WP_074871950.1">
    <property type="nucleotide sequence ID" value="NZ_AP014940.1"/>
</dbReference>
<evidence type="ECO:0000256" key="1">
    <source>
        <dbReference type="SAM" id="SignalP"/>
    </source>
</evidence>
<sequence length="121" mass="12112">MPAIRTAALAVAALAAASTAQAQARYFELSNRGGDSIVAVAASPAGAAAFVDKPIGASLPGGGAATTIQLAGPDCRYDLRFSLADGRVLEYADIDVCRHRGLRVAAPRRAPAPAAGLAKGP</sequence>
<accession>A0AAU9AJ49</accession>
<protein>
    <submittedName>
        <fullName evidence="2">Uncharacterized protein</fullName>
    </submittedName>
</protein>
<dbReference type="GeneID" id="83062154"/>
<dbReference type="KEGG" id="lem:LEN_0218"/>
<keyword evidence="1" id="KW-0732">Signal</keyword>
<gene>
    <name evidence="2" type="ORF">LEN_0218</name>
</gene>
<dbReference type="Proteomes" id="UP000218824">
    <property type="component" value="Chromosome"/>
</dbReference>
<reference evidence="2 3" key="1">
    <citation type="journal article" date="2017" name="DNA Res.">
        <title>Complete genome sequence and expression profile of the commercial lytic enzyme producer Lysobacter enzymogenes M497-1.</title>
        <authorList>
            <person name="Takami H."/>
            <person name="Toyoda A."/>
            <person name="Uchiyama I."/>
            <person name="Itoh T."/>
            <person name="Takaki Y."/>
            <person name="Arai W."/>
            <person name="Nishi S."/>
            <person name="Kawai M."/>
            <person name="Shinya K."/>
            <person name="Ikeda H."/>
        </authorList>
    </citation>
    <scope>NUCLEOTIDE SEQUENCE [LARGE SCALE GENOMIC DNA]</scope>
    <source>
        <strain evidence="2 3">M497-1</strain>
    </source>
</reference>
<dbReference type="EMBL" id="AP014940">
    <property type="protein sequence ID" value="BAV95705.1"/>
    <property type="molecule type" value="Genomic_DNA"/>
</dbReference>
<proteinExistence type="predicted"/>
<evidence type="ECO:0000313" key="3">
    <source>
        <dbReference type="Proteomes" id="UP000218824"/>
    </source>
</evidence>
<evidence type="ECO:0000313" key="2">
    <source>
        <dbReference type="EMBL" id="BAV95705.1"/>
    </source>
</evidence>